<dbReference type="AlphaFoldDB" id="A0A3B0RG77"/>
<protein>
    <submittedName>
        <fullName evidence="1">Uncharacterized protein</fullName>
    </submittedName>
</protein>
<organism evidence="1">
    <name type="scientific">hydrothermal vent metagenome</name>
    <dbReference type="NCBI Taxonomy" id="652676"/>
    <lineage>
        <taxon>unclassified sequences</taxon>
        <taxon>metagenomes</taxon>
        <taxon>ecological metagenomes</taxon>
    </lineage>
</organism>
<proteinExistence type="predicted"/>
<reference evidence="1" key="1">
    <citation type="submission" date="2018-06" db="EMBL/GenBank/DDBJ databases">
        <authorList>
            <person name="Zhirakovskaya E."/>
        </authorList>
    </citation>
    <scope>NUCLEOTIDE SEQUENCE</scope>
</reference>
<dbReference type="EMBL" id="UOEE01000135">
    <property type="protein sequence ID" value="VAV91980.1"/>
    <property type="molecule type" value="Genomic_DNA"/>
</dbReference>
<accession>A0A3B0RG77</accession>
<evidence type="ECO:0000313" key="1">
    <source>
        <dbReference type="EMBL" id="VAV91980.1"/>
    </source>
</evidence>
<name>A0A3B0RG77_9ZZZZ</name>
<sequence length="323" mass="36792">MTQTATKPGEPPVKNTPPVLALENFDFEAKVFKVEDVWFERDDVTGKASFHVPMGSMMACVPVSKVMKKFSIDTKSKDGQLLLRVERALLFVPTVRPGDSIPSELIDGTASWKFEACHKLIAEGRLAWHLLQWAGVDMPECPPPSQLVCFAQGPLMQNHGAAAWKKLLEKSAEKTIDDLQAAMADIATELAYVEALKEHFVCIFQLQTRFARAMRQCHNEKTAADEFGRILALSQTPIQWVRDQFTKIIEGLADMQSVLFDVKDSILMIRSFRDQLHLESRKWDPILEEWRNNKTPAKNVQIRRHTYHFLASRWSIENQWAAS</sequence>
<gene>
    <name evidence="1" type="ORF">MNBD_ALPHA06-2043</name>
</gene>